<gene>
    <name evidence="2" type="ORF">CD31_01705</name>
</gene>
<evidence type="ECO:0000313" key="2">
    <source>
        <dbReference type="EMBL" id="KGR88987.1"/>
    </source>
</evidence>
<keyword evidence="3" id="KW-1185">Reference proteome</keyword>
<evidence type="ECO:0000313" key="3">
    <source>
        <dbReference type="Proteomes" id="UP000030487"/>
    </source>
</evidence>
<dbReference type="InterPro" id="IPR000182">
    <property type="entry name" value="GNAT_dom"/>
</dbReference>
<name>A0ABR4Y4F3_9BACI</name>
<dbReference type="Pfam" id="PF13508">
    <property type="entry name" value="Acetyltransf_7"/>
    <property type="match status" value="1"/>
</dbReference>
<protein>
    <submittedName>
        <fullName evidence="2">Acetyltransferase</fullName>
    </submittedName>
</protein>
<comment type="caution">
    <text evidence="2">The sequence shown here is derived from an EMBL/GenBank/DDBJ whole genome shotgun (WGS) entry which is preliminary data.</text>
</comment>
<evidence type="ECO:0000259" key="1">
    <source>
        <dbReference type="PROSITE" id="PS51186"/>
    </source>
</evidence>
<sequence>MKDKVKLRVALPEEEDTLYSLFVSTRKSEFAILEWDEQQIEGLLRMQYDAQKAFYQQQFPNAKYEIIMYKGLGIGRLITEIQQEAIRLIDIFIIPEYRGRGICTALLREFQHVAAELRLPIELNVLMGNPAQRLYERCGFVVTDETPPYLLLIWEVDR</sequence>
<organism evidence="2 3">
    <name type="scientific">Lysinibacillus boronitolerans JCM 21713 = 10a = NBRC 103108</name>
    <dbReference type="NCBI Taxonomy" id="1294264"/>
    <lineage>
        <taxon>Bacteria</taxon>
        <taxon>Bacillati</taxon>
        <taxon>Bacillota</taxon>
        <taxon>Bacilli</taxon>
        <taxon>Bacillales</taxon>
        <taxon>Bacillaceae</taxon>
        <taxon>Lysinibacillus</taxon>
    </lineage>
</organism>
<dbReference type="RefSeq" id="WP_036075281.1">
    <property type="nucleotide sequence ID" value="NZ_AVCW01000029.1"/>
</dbReference>
<accession>A0ABR4Y4F3</accession>
<dbReference type="InterPro" id="IPR016181">
    <property type="entry name" value="Acyl_CoA_acyltransferase"/>
</dbReference>
<dbReference type="PROSITE" id="PS51186">
    <property type="entry name" value="GNAT"/>
    <property type="match status" value="1"/>
</dbReference>
<proteinExistence type="predicted"/>
<dbReference type="CDD" id="cd04301">
    <property type="entry name" value="NAT_SF"/>
    <property type="match status" value="1"/>
</dbReference>
<dbReference type="Gene3D" id="3.40.630.30">
    <property type="match status" value="1"/>
</dbReference>
<reference evidence="2 3" key="1">
    <citation type="submission" date="2014-02" db="EMBL/GenBank/DDBJ databases">
        <title>Draft genome sequence of Lysinibacillus boronitolerans NBRC 103108.</title>
        <authorList>
            <person name="Zhang F."/>
            <person name="Wang G."/>
            <person name="Zhang L."/>
        </authorList>
    </citation>
    <scope>NUCLEOTIDE SEQUENCE [LARGE SCALE GENOMIC DNA]</scope>
    <source>
        <strain evidence="2 3">NBRC 103108</strain>
    </source>
</reference>
<dbReference type="Proteomes" id="UP000030487">
    <property type="component" value="Unassembled WGS sequence"/>
</dbReference>
<dbReference type="EMBL" id="JPVR01000053">
    <property type="protein sequence ID" value="KGR88987.1"/>
    <property type="molecule type" value="Genomic_DNA"/>
</dbReference>
<dbReference type="SUPFAM" id="SSF55729">
    <property type="entry name" value="Acyl-CoA N-acyltransferases (Nat)"/>
    <property type="match status" value="1"/>
</dbReference>
<feature type="domain" description="N-acetyltransferase" evidence="1">
    <location>
        <begin position="5"/>
        <end position="158"/>
    </location>
</feature>